<dbReference type="Pfam" id="PF02535">
    <property type="entry name" value="Zip"/>
    <property type="match status" value="1"/>
</dbReference>
<name>A0ABW4RUQ3_9ACTN</name>
<feature type="binding site" description="M1 metal binding site" evidence="13">
    <location>
        <position position="159"/>
    </location>
    <ligand>
        <name>Zn(2+)</name>
        <dbReference type="ChEBI" id="CHEBI:29105"/>
    </ligand>
</feature>
<dbReference type="EMBL" id="JBHUFZ010000015">
    <property type="protein sequence ID" value="MFD1889760.1"/>
    <property type="molecule type" value="Genomic_DNA"/>
</dbReference>
<evidence type="ECO:0000256" key="3">
    <source>
        <dbReference type="ARBA" id="ARBA00022448"/>
    </source>
</evidence>
<evidence type="ECO:0000256" key="9">
    <source>
        <dbReference type="ARBA" id="ARBA00022989"/>
    </source>
</evidence>
<evidence type="ECO:0000256" key="12">
    <source>
        <dbReference type="ARBA" id="ARBA00023136"/>
    </source>
</evidence>
<feature type="transmembrane region" description="Helical" evidence="13">
    <location>
        <begin position="36"/>
        <end position="56"/>
    </location>
</feature>
<dbReference type="Proteomes" id="UP001597326">
    <property type="component" value="Unassembled WGS sequence"/>
</dbReference>
<evidence type="ECO:0000256" key="2">
    <source>
        <dbReference type="ARBA" id="ARBA00009703"/>
    </source>
</evidence>
<evidence type="ECO:0000256" key="11">
    <source>
        <dbReference type="ARBA" id="ARBA00023065"/>
    </source>
</evidence>
<keyword evidence="5 13" id="KW-0812">Transmembrane</keyword>
<protein>
    <recommendedName>
        <fullName evidence="13">Zinc transporter ZupT</fullName>
    </recommendedName>
</protein>
<feature type="binding site" description="M2 metal binding site" evidence="13">
    <location>
        <position position="160"/>
    </location>
    <ligand>
        <name>Fe(2+)</name>
        <dbReference type="ChEBI" id="CHEBI:29033"/>
    </ligand>
</feature>
<dbReference type="PANTHER" id="PTHR11040">
    <property type="entry name" value="ZINC/IRON TRANSPORTER"/>
    <property type="match status" value="1"/>
</dbReference>
<sequence length="263" mass="26827">MLTGLPGAFLLTLLAGLSTGLGGLVVARGRSSPRLLASGLGLSAGVMVYVSFMELLAGGAEQLHRHGGMWTALACFFGGIALIMLIDRLVPDSMNPHEPVGLHHDQGSDGDRGRRLMRAGTMTALALTIHNLPEGFATLVTGLDDFRAGLPIAVAIAIHNIPEGIAVAVPIHAATGSRRKAMLYALGSGMAEPIGAGLLFLALAPFISPALVGGCLCAVAGVMVFISLDELLPTAEAVGEHHAAAYGLVAGMAVMAVSLQLLG</sequence>
<feature type="binding site" description="M2 metal binding site" evidence="13">
    <location>
        <position position="134"/>
    </location>
    <ligand>
        <name>Fe(2+)</name>
        <dbReference type="ChEBI" id="CHEBI:29033"/>
    </ligand>
</feature>
<feature type="binding site" description="M2 metal binding site" evidence="13">
    <location>
        <position position="192"/>
    </location>
    <ligand>
        <name>Fe(2+)</name>
        <dbReference type="ChEBI" id="CHEBI:29033"/>
    </ligand>
</feature>
<evidence type="ECO:0000256" key="5">
    <source>
        <dbReference type="ARBA" id="ARBA00022692"/>
    </source>
</evidence>
<keyword evidence="6" id="KW-0479">Metal-binding</keyword>
<feature type="binding site" description="M2 metal binding site" evidence="13">
    <location>
        <position position="163"/>
    </location>
    <ligand>
        <name>Fe(2+)</name>
        <dbReference type="ChEBI" id="CHEBI:29033"/>
    </ligand>
</feature>
<dbReference type="HAMAP" id="MF_00548">
    <property type="entry name" value="ZupT"/>
    <property type="match status" value="1"/>
</dbReference>
<dbReference type="PANTHER" id="PTHR11040:SF205">
    <property type="entry name" value="ZINC TRANSPORTER ZUPT"/>
    <property type="match status" value="1"/>
</dbReference>
<dbReference type="RefSeq" id="WP_343873372.1">
    <property type="nucleotide sequence ID" value="NZ_BAAAIX010000016.1"/>
</dbReference>
<comment type="subcellular location">
    <subcellularLocation>
        <location evidence="1 13">Cell membrane</location>
        <topology evidence="1 13">Multi-pass membrane protein</topology>
    </subcellularLocation>
</comment>
<reference evidence="15" key="1">
    <citation type="journal article" date="2019" name="Int. J. Syst. Evol. Microbiol.">
        <title>The Global Catalogue of Microorganisms (GCM) 10K type strain sequencing project: providing services to taxonomists for standard genome sequencing and annotation.</title>
        <authorList>
            <consortium name="The Broad Institute Genomics Platform"/>
            <consortium name="The Broad Institute Genome Sequencing Center for Infectious Disease"/>
            <person name="Wu L."/>
            <person name="Ma J."/>
        </authorList>
    </citation>
    <scope>NUCLEOTIDE SEQUENCE [LARGE SCALE GENOMIC DNA]</scope>
    <source>
        <strain evidence="15">CAIM 431</strain>
    </source>
</reference>
<keyword evidence="15" id="KW-1185">Reference proteome</keyword>
<keyword evidence="9 13" id="KW-1133">Transmembrane helix</keyword>
<dbReference type="NCBIfam" id="NF003243">
    <property type="entry name" value="PRK04201.1"/>
    <property type="match status" value="1"/>
</dbReference>
<feature type="transmembrane region" description="Helical" evidence="13">
    <location>
        <begin position="148"/>
        <end position="169"/>
    </location>
</feature>
<comment type="catalytic activity">
    <reaction evidence="13">
        <text>Zn(2+)(in) = Zn(2+)(out)</text>
        <dbReference type="Rhea" id="RHEA:29351"/>
        <dbReference type="ChEBI" id="CHEBI:29105"/>
    </reaction>
</comment>
<keyword evidence="4 13" id="KW-1003">Cell membrane</keyword>
<evidence type="ECO:0000256" key="4">
    <source>
        <dbReference type="ARBA" id="ARBA00022475"/>
    </source>
</evidence>
<evidence type="ECO:0000256" key="10">
    <source>
        <dbReference type="ARBA" id="ARBA00023004"/>
    </source>
</evidence>
<keyword evidence="3 13" id="KW-0813">Transport</keyword>
<evidence type="ECO:0000256" key="6">
    <source>
        <dbReference type="ARBA" id="ARBA00022723"/>
    </source>
</evidence>
<feature type="transmembrane region" description="Helical" evidence="13">
    <location>
        <begin position="68"/>
        <end position="86"/>
    </location>
</feature>
<feature type="binding site" description="M1 metal binding site" evidence="13">
    <location>
        <position position="163"/>
    </location>
    <ligand>
        <name>Zn(2+)</name>
        <dbReference type="ChEBI" id="CHEBI:29105"/>
    </ligand>
</feature>
<keyword evidence="11 13" id="KW-0406">Ion transport</keyword>
<comment type="similarity">
    <text evidence="2 13">Belongs to the ZIP transporter (TC 2.A.5) family. ZupT subfamily.</text>
</comment>
<evidence type="ECO:0000256" key="8">
    <source>
        <dbReference type="ARBA" id="ARBA00022906"/>
    </source>
</evidence>
<evidence type="ECO:0000313" key="14">
    <source>
        <dbReference type="EMBL" id="MFD1889760.1"/>
    </source>
</evidence>
<feature type="binding site" description="M2 metal binding site" evidence="13">
    <location>
        <position position="131"/>
    </location>
    <ligand>
        <name>Fe(2+)</name>
        <dbReference type="ChEBI" id="CHEBI:29033"/>
    </ligand>
</feature>
<comment type="caution">
    <text evidence="14">The sequence shown here is derived from an EMBL/GenBank/DDBJ whole genome shotgun (WGS) entry which is preliminary data.</text>
</comment>
<feature type="binding site" description="M1 metal binding site" evidence="13">
    <location>
        <position position="134"/>
    </location>
    <ligand>
        <name>Zn(2+)</name>
        <dbReference type="ChEBI" id="CHEBI:29105"/>
    </ligand>
</feature>
<feature type="transmembrane region" description="Helical" evidence="13">
    <location>
        <begin position="210"/>
        <end position="231"/>
    </location>
</feature>
<keyword evidence="8 13" id="KW-0864">Zinc transport</keyword>
<accession>A0ABW4RUQ3</accession>
<comment type="function">
    <text evidence="13">Mediates zinc uptake. May also transport other divalent cations.</text>
</comment>
<dbReference type="InterPro" id="IPR023498">
    <property type="entry name" value="Zn_transptr_ZupT"/>
</dbReference>
<comment type="caution">
    <text evidence="13">Lacks conserved residue(s) required for the propagation of feature annotation.</text>
</comment>
<keyword evidence="10" id="KW-0408">Iron</keyword>
<feature type="transmembrane region" description="Helical" evidence="13">
    <location>
        <begin position="243"/>
        <end position="262"/>
    </location>
</feature>
<evidence type="ECO:0000313" key="15">
    <source>
        <dbReference type="Proteomes" id="UP001597326"/>
    </source>
</evidence>
<organism evidence="14 15">
    <name type="scientific">Luteococcus peritonei</name>
    <dbReference type="NCBI Taxonomy" id="88874"/>
    <lineage>
        <taxon>Bacteria</taxon>
        <taxon>Bacillati</taxon>
        <taxon>Actinomycetota</taxon>
        <taxon>Actinomycetes</taxon>
        <taxon>Propionibacteriales</taxon>
        <taxon>Propionibacteriaceae</taxon>
        <taxon>Luteococcus</taxon>
    </lineage>
</organism>
<gene>
    <name evidence="13 14" type="primary">zupT</name>
    <name evidence="14" type="ORF">ACFSCS_06085</name>
</gene>
<keyword evidence="7 13" id="KW-0862">Zinc</keyword>
<evidence type="ECO:0000256" key="13">
    <source>
        <dbReference type="HAMAP-Rule" id="MF_00548"/>
    </source>
</evidence>
<evidence type="ECO:0000256" key="7">
    <source>
        <dbReference type="ARBA" id="ARBA00022833"/>
    </source>
</evidence>
<proteinExistence type="inferred from homology"/>
<keyword evidence="12 13" id="KW-0472">Membrane</keyword>
<evidence type="ECO:0000256" key="1">
    <source>
        <dbReference type="ARBA" id="ARBA00004651"/>
    </source>
</evidence>
<dbReference type="InterPro" id="IPR003689">
    <property type="entry name" value="ZIP"/>
</dbReference>
<feature type="transmembrane region" description="Helical" evidence="13">
    <location>
        <begin position="181"/>
        <end position="204"/>
    </location>
</feature>